<evidence type="ECO:0000256" key="1">
    <source>
        <dbReference type="PROSITE-ProRule" id="PRU00047"/>
    </source>
</evidence>
<sequence>MDIAATRVTSSGPTEAQRKRWKKRNACTSCGSPSHWSNECPKNDGSSPGLARGSSSNQKVQIRYIRAEPAGGLSEDDEGDNNKDY</sequence>
<feature type="compositionally biased region" description="Polar residues" evidence="2">
    <location>
        <begin position="26"/>
        <end position="37"/>
    </location>
</feature>
<dbReference type="PROSITE" id="PS50158">
    <property type="entry name" value="ZF_CCHC"/>
    <property type="match status" value="1"/>
</dbReference>
<comment type="caution">
    <text evidence="4">The sequence shown here is derived from an EMBL/GenBank/DDBJ whole genome shotgun (WGS) entry which is preliminary data.</text>
</comment>
<gene>
    <name evidence="4" type="ORF">QBC32DRAFT_392172</name>
</gene>
<dbReference type="Pfam" id="PF00098">
    <property type="entry name" value="zf-CCHC"/>
    <property type="match status" value="1"/>
</dbReference>
<protein>
    <recommendedName>
        <fullName evidence="3">CCHC-type domain-containing protein</fullName>
    </recommendedName>
</protein>
<dbReference type="SUPFAM" id="SSF57756">
    <property type="entry name" value="Retrovirus zinc finger-like domains"/>
    <property type="match status" value="1"/>
</dbReference>
<proteinExistence type="predicted"/>
<keyword evidence="5" id="KW-1185">Reference proteome</keyword>
<accession>A0AAN6SB48</accession>
<name>A0AAN6SB48_9PEZI</name>
<keyword evidence="1" id="KW-0863">Zinc-finger</keyword>
<reference evidence="4" key="2">
    <citation type="submission" date="2023-06" db="EMBL/GenBank/DDBJ databases">
        <authorList>
            <consortium name="Lawrence Berkeley National Laboratory"/>
            <person name="Mondo S.J."/>
            <person name="Hensen N."/>
            <person name="Bonometti L."/>
            <person name="Westerberg I."/>
            <person name="Brannstrom I.O."/>
            <person name="Guillou S."/>
            <person name="Cros-Aarteil S."/>
            <person name="Calhoun S."/>
            <person name="Haridas S."/>
            <person name="Kuo A."/>
            <person name="Pangilinan J."/>
            <person name="Riley R."/>
            <person name="Labutti K."/>
            <person name="Andreopoulos B."/>
            <person name="Lipzen A."/>
            <person name="Chen C."/>
            <person name="Yanf M."/>
            <person name="Daum C."/>
            <person name="Ng V."/>
            <person name="Clum A."/>
            <person name="Steindorff A."/>
            <person name="Ohm R."/>
            <person name="Martin F."/>
            <person name="Silar P."/>
            <person name="Natvig D."/>
            <person name="Lalanne C."/>
            <person name="Gautier V."/>
            <person name="Ament-Velasquez S.L."/>
            <person name="Kruys A."/>
            <person name="Hutchinson M.I."/>
            <person name="Powell A.J."/>
            <person name="Barry K."/>
            <person name="Miller A.N."/>
            <person name="Grigoriev I.V."/>
            <person name="Debuchy R."/>
            <person name="Gladieux P."/>
            <person name="Thoren M.H."/>
            <person name="Johannesson H."/>
        </authorList>
    </citation>
    <scope>NUCLEOTIDE SEQUENCE</scope>
    <source>
        <strain evidence="4">CBS 626.80</strain>
    </source>
</reference>
<dbReference type="SMART" id="SM00343">
    <property type="entry name" value="ZnF_C2HC"/>
    <property type="match status" value="1"/>
</dbReference>
<dbReference type="AlphaFoldDB" id="A0AAN6SB48"/>
<keyword evidence="1" id="KW-0479">Metal-binding</keyword>
<dbReference type="InterPro" id="IPR036875">
    <property type="entry name" value="Znf_CCHC_sf"/>
</dbReference>
<evidence type="ECO:0000259" key="3">
    <source>
        <dbReference type="PROSITE" id="PS50158"/>
    </source>
</evidence>
<reference evidence="4" key="1">
    <citation type="journal article" date="2023" name="Mol. Phylogenet. Evol.">
        <title>Genome-scale phylogeny and comparative genomics of the fungal order Sordariales.</title>
        <authorList>
            <person name="Hensen N."/>
            <person name="Bonometti L."/>
            <person name="Westerberg I."/>
            <person name="Brannstrom I.O."/>
            <person name="Guillou S."/>
            <person name="Cros-Aarteil S."/>
            <person name="Calhoun S."/>
            <person name="Haridas S."/>
            <person name="Kuo A."/>
            <person name="Mondo S."/>
            <person name="Pangilinan J."/>
            <person name="Riley R."/>
            <person name="LaButti K."/>
            <person name="Andreopoulos B."/>
            <person name="Lipzen A."/>
            <person name="Chen C."/>
            <person name="Yan M."/>
            <person name="Daum C."/>
            <person name="Ng V."/>
            <person name="Clum A."/>
            <person name="Steindorff A."/>
            <person name="Ohm R.A."/>
            <person name="Martin F."/>
            <person name="Silar P."/>
            <person name="Natvig D.O."/>
            <person name="Lalanne C."/>
            <person name="Gautier V."/>
            <person name="Ament-Velasquez S.L."/>
            <person name="Kruys A."/>
            <person name="Hutchinson M.I."/>
            <person name="Powell A.J."/>
            <person name="Barry K."/>
            <person name="Miller A.N."/>
            <person name="Grigoriev I.V."/>
            <person name="Debuchy R."/>
            <person name="Gladieux P."/>
            <person name="Hiltunen Thoren M."/>
            <person name="Johannesson H."/>
        </authorList>
    </citation>
    <scope>NUCLEOTIDE SEQUENCE</scope>
    <source>
        <strain evidence="4">CBS 626.80</strain>
    </source>
</reference>
<evidence type="ECO:0000313" key="4">
    <source>
        <dbReference type="EMBL" id="KAK3946491.1"/>
    </source>
</evidence>
<dbReference type="Gene3D" id="4.10.60.10">
    <property type="entry name" value="Zinc finger, CCHC-type"/>
    <property type="match status" value="1"/>
</dbReference>
<dbReference type="EMBL" id="MU859906">
    <property type="protein sequence ID" value="KAK3946491.1"/>
    <property type="molecule type" value="Genomic_DNA"/>
</dbReference>
<organism evidence="4 5">
    <name type="scientific">Pseudoneurospora amorphoporcata</name>
    <dbReference type="NCBI Taxonomy" id="241081"/>
    <lineage>
        <taxon>Eukaryota</taxon>
        <taxon>Fungi</taxon>
        <taxon>Dikarya</taxon>
        <taxon>Ascomycota</taxon>
        <taxon>Pezizomycotina</taxon>
        <taxon>Sordariomycetes</taxon>
        <taxon>Sordariomycetidae</taxon>
        <taxon>Sordariales</taxon>
        <taxon>Sordariaceae</taxon>
        <taxon>Pseudoneurospora</taxon>
    </lineage>
</organism>
<dbReference type="InterPro" id="IPR001878">
    <property type="entry name" value="Znf_CCHC"/>
</dbReference>
<feature type="domain" description="CCHC-type" evidence="3">
    <location>
        <begin position="27"/>
        <end position="42"/>
    </location>
</feature>
<evidence type="ECO:0000313" key="5">
    <source>
        <dbReference type="Proteomes" id="UP001303222"/>
    </source>
</evidence>
<feature type="region of interest" description="Disordered" evidence="2">
    <location>
        <begin position="1"/>
        <end position="85"/>
    </location>
</feature>
<keyword evidence="1" id="KW-0862">Zinc</keyword>
<dbReference type="Proteomes" id="UP001303222">
    <property type="component" value="Unassembled WGS sequence"/>
</dbReference>
<dbReference type="GO" id="GO:0008270">
    <property type="term" value="F:zinc ion binding"/>
    <property type="evidence" value="ECO:0007669"/>
    <property type="project" value="UniProtKB-KW"/>
</dbReference>
<dbReference type="GO" id="GO:0003676">
    <property type="term" value="F:nucleic acid binding"/>
    <property type="evidence" value="ECO:0007669"/>
    <property type="project" value="InterPro"/>
</dbReference>
<evidence type="ECO:0000256" key="2">
    <source>
        <dbReference type="SAM" id="MobiDB-lite"/>
    </source>
</evidence>